<evidence type="ECO:0000256" key="1">
    <source>
        <dbReference type="SAM" id="MobiDB-lite"/>
    </source>
</evidence>
<proteinExistence type="predicted"/>
<gene>
    <name evidence="2" type="primary">gb03651</name>
    <name evidence="2" type="ORF">PR202_gb03651</name>
</gene>
<dbReference type="Proteomes" id="UP001054889">
    <property type="component" value="Unassembled WGS sequence"/>
</dbReference>
<feature type="compositionally biased region" description="Basic residues" evidence="1">
    <location>
        <begin position="1"/>
        <end position="22"/>
    </location>
</feature>
<protein>
    <submittedName>
        <fullName evidence="2">Uncharacterized protein</fullName>
    </submittedName>
</protein>
<name>A0AAV5E1G8_ELECO</name>
<evidence type="ECO:0000313" key="2">
    <source>
        <dbReference type="EMBL" id="GJN16638.1"/>
    </source>
</evidence>
<dbReference type="AlphaFoldDB" id="A0AAV5E1G8"/>
<dbReference type="EMBL" id="BQKI01000073">
    <property type="protein sequence ID" value="GJN16638.1"/>
    <property type="molecule type" value="Genomic_DNA"/>
</dbReference>
<organism evidence="2 3">
    <name type="scientific">Eleusine coracana subsp. coracana</name>
    <dbReference type="NCBI Taxonomy" id="191504"/>
    <lineage>
        <taxon>Eukaryota</taxon>
        <taxon>Viridiplantae</taxon>
        <taxon>Streptophyta</taxon>
        <taxon>Embryophyta</taxon>
        <taxon>Tracheophyta</taxon>
        <taxon>Spermatophyta</taxon>
        <taxon>Magnoliopsida</taxon>
        <taxon>Liliopsida</taxon>
        <taxon>Poales</taxon>
        <taxon>Poaceae</taxon>
        <taxon>PACMAD clade</taxon>
        <taxon>Chloridoideae</taxon>
        <taxon>Cynodonteae</taxon>
        <taxon>Eleusininae</taxon>
        <taxon>Eleusine</taxon>
    </lineage>
</organism>
<evidence type="ECO:0000313" key="3">
    <source>
        <dbReference type="Proteomes" id="UP001054889"/>
    </source>
</evidence>
<sequence length="78" mass="8970">MRSIRQRRIQSTRVRIGSRRRSPPPSPRAAPASPSTNNTRRKKPRSKRAMDITTISRLHFTDSHFSDSIHFGTILISM</sequence>
<keyword evidence="3" id="KW-1185">Reference proteome</keyword>
<reference evidence="2" key="1">
    <citation type="journal article" date="2018" name="DNA Res.">
        <title>Multiple hybrid de novo genome assembly of finger millet, an orphan allotetraploid crop.</title>
        <authorList>
            <person name="Hatakeyama M."/>
            <person name="Aluri S."/>
            <person name="Balachadran M.T."/>
            <person name="Sivarajan S.R."/>
            <person name="Patrignani A."/>
            <person name="Gruter S."/>
            <person name="Poveda L."/>
            <person name="Shimizu-Inatsugi R."/>
            <person name="Baeten J."/>
            <person name="Francoijs K.J."/>
            <person name="Nataraja K.N."/>
            <person name="Reddy Y.A.N."/>
            <person name="Phadnis S."/>
            <person name="Ravikumar R.L."/>
            <person name="Schlapbach R."/>
            <person name="Sreeman S.M."/>
            <person name="Shimizu K.K."/>
        </authorList>
    </citation>
    <scope>NUCLEOTIDE SEQUENCE</scope>
</reference>
<comment type="caution">
    <text evidence="2">The sequence shown here is derived from an EMBL/GenBank/DDBJ whole genome shotgun (WGS) entry which is preliminary data.</text>
</comment>
<reference evidence="2" key="2">
    <citation type="submission" date="2021-12" db="EMBL/GenBank/DDBJ databases">
        <title>Resequencing data analysis of finger millet.</title>
        <authorList>
            <person name="Hatakeyama M."/>
            <person name="Aluri S."/>
            <person name="Balachadran M.T."/>
            <person name="Sivarajan S.R."/>
            <person name="Poveda L."/>
            <person name="Shimizu-Inatsugi R."/>
            <person name="Schlapbach R."/>
            <person name="Sreeman S.M."/>
            <person name="Shimizu K.K."/>
        </authorList>
    </citation>
    <scope>NUCLEOTIDE SEQUENCE</scope>
</reference>
<accession>A0AAV5E1G8</accession>
<feature type="region of interest" description="Disordered" evidence="1">
    <location>
        <begin position="1"/>
        <end position="49"/>
    </location>
</feature>